<dbReference type="EMBL" id="CP013614">
    <property type="protein sequence ID" value="ALS02684.1"/>
    <property type="molecule type" value="Genomic_DNA"/>
</dbReference>
<gene>
    <name evidence="2" type="ORF">ATZ33_15255</name>
</gene>
<name>A0ABN4JA52_9ENTE</name>
<sequence>MTIIEIIIVGALTLTVLSFLLFLLSMFLFIQTSREIKKIAGRRAKNAKHKRQLARKRKQLKSEKRNQKRLVITFLATVFLFGAGSMLGLYYQSIALTKEDESSVVKGYFLLNDFEQQLESAKTESDNKEKINGNIRYLASAISSYGAKKASTINSEKGQLTLNRYYKAMQDIGTNAMRVTEELYGNEVLVEDYQKDIQRVRNYQKQVFELYKVDEAELKNAKR</sequence>
<reference evidence="2 3" key="1">
    <citation type="submission" date="2015-12" db="EMBL/GenBank/DDBJ databases">
        <authorList>
            <person name="Lauer A."/>
            <person name="Humrighouse B."/>
            <person name="Loparev V."/>
            <person name="Shewmaker P.L."/>
            <person name="Whitney A.M."/>
            <person name="McLaughlin R.W."/>
        </authorList>
    </citation>
    <scope>NUCLEOTIDE SEQUENCE [LARGE SCALE GENOMIC DNA]</scope>
    <source>
        <strain evidence="2 3">LMG 23085</strain>
    </source>
</reference>
<evidence type="ECO:0000256" key="1">
    <source>
        <dbReference type="SAM" id="Phobius"/>
    </source>
</evidence>
<keyword evidence="3" id="KW-1185">Reference proteome</keyword>
<keyword evidence="1" id="KW-0472">Membrane</keyword>
<feature type="transmembrane region" description="Helical" evidence="1">
    <location>
        <begin position="6"/>
        <end position="30"/>
    </location>
</feature>
<evidence type="ECO:0000313" key="2">
    <source>
        <dbReference type="EMBL" id="ALS02684.1"/>
    </source>
</evidence>
<organism evidence="2 3">
    <name type="scientific">Enterococcus silesiacus</name>
    <dbReference type="NCBI Taxonomy" id="332949"/>
    <lineage>
        <taxon>Bacteria</taxon>
        <taxon>Bacillati</taxon>
        <taxon>Bacillota</taxon>
        <taxon>Bacilli</taxon>
        <taxon>Lactobacillales</taxon>
        <taxon>Enterococcaceae</taxon>
        <taxon>Enterococcus</taxon>
    </lineage>
</organism>
<evidence type="ECO:0000313" key="3">
    <source>
        <dbReference type="Proteomes" id="UP000065511"/>
    </source>
</evidence>
<keyword evidence="1" id="KW-1133">Transmembrane helix</keyword>
<feature type="transmembrane region" description="Helical" evidence="1">
    <location>
        <begin position="70"/>
        <end position="91"/>
    </location>
</feature>
<dbReference type="Proteomes" id="UP000065511">
    <property type="component" value="Chromosome"/>
</dbReference>
<keyword evidence="1" id="KW-0812">Transmembrane</keyword>
<proteinExistence type="predicted"/>
<dbReference type="RefSeq" id="WP_071878613.1">
    <property type="nucleotide sequence ID" value="NZ_JXLC01000022.1"/>
</dbReference>
<accession>A0ABN4JA52</accession>
<protein>
    <submittedName>
        <fullName evidence="2">Uncharacterized protein</fullName>
    </submittedName>
</protein>